<dbReference type="Gene3D" id="3.40.50.150">
    <property type="entry name" value="Vaccinia Virus protein VP39"/>
    <property type="match status" value="1"/>
</dbReference>
<name>A0ABZ2CKY2_9BACI</name>
<dbReference type="RefSeq" id="WP_338452929.1">
    <property type="nucleotide sequence ID" value="NZ_CP137640.1"/>
</dbReference>
<sequence length="140" mass="16334">MISSSVLELNWLEQIPQNQPTMIIAEGLLEYLNEDEVKELLKRLTNYFPQGEIAFDVMNSFAVNSGKDHLKETTGAVHKWTVDDHNSVDQLNDKLRKIAALSIFKSTYVHKLPLKTRLLYSALYMIPNFRNMMRLLLYRF</sequence>
<dbReference type="InterPro" id="IPR029063">
    <property type="entry name" value="SAM-dependent_MTases_sf"/>
</dbReference>
<protein>
    <submittedName>
        <fullName evidence="1">Uncharacterized protein</fullName>
    </submittedName>
</protein>
<dbReference type="Proteomes" id="UP001357223">
    <property type="component" value="Chromosome"/>
</dbReference>
<evidence type="ECO:0000313" key="2">
    <source>
        <dbReference type="Proteomes" id="UP001357223"/>
    </source>
</evidence>
<gene>
    <name evidence="1" type="ORF">R4Z09_14310</name>
</gene>
<keyword evidence="2" id="KW-1185">Reference proteome</keyword>
<accession>A0ABZ2CKY2</accession>
<dbReference type="SUPFAM" id="SSF53335">
    <property type="entry name" value="S-adenosyl-L-methionine-dependent methyltransferases"/>
    <property type="match status" value="1"/>
</dbReference>
<evidence type="ECO:0000313" key="1">
    <source>
        <dbReference type="EMBL" id="WVX84057.1"/>
    </source>
</evidence>
<reference evidence="1 2" key="1">
    <citation type="submission" date="2023-10" db="EMBL/GenBank/DDBJ databases">
        <title>Niallia locisalis sp.nov. isolated from a salt pond sample.</title>
        <authorList>
            <person name="Li X.-J."/>
            <person name="Dong L."/>
        </authorList>
    </citation>
    <scope>NUCLEOTIDE SEQUENCE [LARGE SCALE GENOMIC DNA]</scope>
    <source>
        <strain evidence="1 2">DSM 29761</strain>
    </source>
</reference>
<dbReference type="EMBL" id="CP137640">
    <property type="protein sequence ID" value="WVX84057.1"/>
    <property type="molecule type" value="Genomic_DNA"/>
</dbReference>
<organism evidence="1 2">
    <name type="scientific">Niallia oryzisoli</name>
    <dbReference type="NCBI Taxonomy" id="1737571"/>
    <lineage>
        <taxon>Bacteria</taxon>
        <taxon>Bacillati</taxon>
        <taxon>Bacillota</taxon>
        <taxon>Bacilli</taxon>
        <taxon>Bacillales</taxon>
        <taxon>Bacillaceae</taxon>
        <taxon>Niallia</taxon>
    </lineage>
</organism>
<proteinExistence type="predicted"/>